<dbReference type="Proteomes" id="UP000823405">
    <property type="component" value="Unassembled WGS sequence"/>
</dbReference>
<dbReference type="OrthoDB" id="2397150at2759"/>
<dbReference type="EMBL" id="JAAAIN010000780">
    <property type="protein sequence ID" value="KAG0310933.1"/>
    <property type="molecule type" value="Genomic_DNA"/>
</dbReference>
<reference evidence="1" key="1">
    <citation type="journal article" date="2020" name="Fungal Divers.">
        <title>Resolving the Mortierellaceae phylogeny through synthesis of multi-gene phylogenetics and phylogenomics.</title>
        <authorList>
            <person name="Vandepol N."/>
            <person name="Liber J."/>
            <person name="Desiro A."/>
            <person name="Na H."/>
            <person name="Kennedy M."/>
            <person name="Barry K."/>
            <person name="Grigoriev I.V."/>
            <person name="Miller A.N."/>
            <person name="O'Donnell K."/>
            <person name="Stajich J.E."/>
            <person name="Bonito G."/>
        </authorList>
    </citation>
    <scope>NUCLEOTIDE SEQUENCE</scope>
    <source>
        <strain evidence="1">NVP60</strain>
    </source>
</reference>
<gene>
    <name evidence="1" type="ORF">BGZ97_012225</name>
</gene>
<evidence type="ECO:0000313" key="1">
    <source>
        <dbReference type="EMBL" id="KAG0310933.1"/>
    </source>
</evidence>
<sequence length="117" mass="13662">MKSSNNRFKDDKDCGYAVIAMDEPEKVLDFQVCPAHQMSMNLIPWKDREEARFADMDMMIDGGQRGIRWVDSAIIDGAICQLTVEILPSPQEQFYQQQQQQQIYHQQYMQMNQIANV</sequence>
<proteinExistence type="predicted"/>
<evidence type="ECO:0000313" key="2">
    <source>
        <dbReference type="Proteomes" id="UP000823405"/>
    </source>
</evidence>
<accession>A0A9P6UM15</accession>
<dbReference type="AlphaFoldDB" id="A0A9P6UM15"/>
<name>A0A9P6UM15_9FUNG</name>
<protein>
    <submittedName>
        <fullName evidence="1">Uncharacterized protein</fullName>
    </submittedName>
</protein>
<comment type="caution">
    <text evidence="1">The sequence shown here is derived from an EMBL/GenBank/DDBJ whole genome shotgun (WGS) entry which is preliminary data.</text>
</comment>
<organism evidence="1 2">
    <name type="scientific">Linnemannia gamsii</name>
    <dbReference type="NCBI Taxonomy" id="64522"/>
    <lineage>
        <taxon>Eukaryota</taxon>
        <taxon>Fungi</taxon>
        <taxon>Fungi incertae sedis</taxon>
        <taxon>Mucoromycota</taxon>
        <taxon>Mortierellomycotina</taxon>
        <taxon>Mortierellomycetes</taxon>
        <taxon>Mortierellales</taxon>
        <taxon>Mortierellaceae</taxon>
        <taxon>Linnemannia</taxon>
    </lineage>
</organism>
<keyword evidence="2" id="KW-1185">Reference proteome</keyword>